<dbReference type="InterPro" id="IPR024165">
    <property type="entry name" value="Kan/Strep_kinase"/>
</dbReference>
<evidence type="ECO:0000256" key="6">
    <source>
        <dbReference type="ARBA" id="ARBA00023251"/>
    </source>
</evidence>
<dbReference type="SUPFAM" id="SSF56112">
    <property type="entry name" value="Protein kinase-like (PK-like)"/>
    <property type="match status" value="1"/>
</dbReference>
<dbReference type="PIRSF" id="PIRSF000706">
    <property type="entry name" value="Kanamycin_kin"/>
    <property type="match status" value="1"/>
</dbReference>
<dbReference type="RefSeq" id="WP_202749777.1">
    <property type="nucleotide sequence ID" value="NZ_JAESWC010000009.1"/>
</dbReference>
<evidence type="ECO:0000256" key="1">
    <source>
        <dbReference type="ARBA" id="ARBA00006219"/>
    </source>
</evidence>
<gene>
    <name evidence="9" type="ORF">JK636_14805</name>
</gene>
<dbReference type="InterPro" id="IPR002575">
    <property type="entry name" value="Aminoglycoside_PTrfase"/>
</dbReference>
<comment type="caution">
    <text evidence="9">The sequence shown here is derived from an EMBL/GenBank/DDBJ whole genome shotgun (WGS) entry which is preliminary data.</text>
</comment>
<sequence>MKKNEQVDIDVLSLPDELIEWIDNAPIYESSGESGARTIYIDRDEGAYLKISALGSLLRSSQMQTYYSNHKLSSPVIRYLSTDRDYLITSPIKGEDGITRRYLDEPEKLSEIFGISLRILHEIDAYDCPIKNRMNEIALSAERDSFLQNHLDDIAEYIGAANANTASEEIIASRGLLKNDVLIHGDYCLPNIILNDWAFEGFIDVTEGGLGDRHYDLAWGLWTLNRNLKSSKYGHRFLDAYGRDCIDKDRLRICGLLAALE</sequence>
<dbReference type="Pfam" id="PF01636">
    <property type="entry name" value="APH"/>
    <property type="match status" value="1"/>
</dbReference>
<evidence type="ECO:0000256" key="5">
    <source>
        <dbReference type="ARBA" id="ARBA00022840"/>
    </source>
</evidence>
<comment type="similarity">
    <text evidence="1 7">Belongs to the aminoglycoside phosphotransferase family.</text>
</comment>
<evidence type="ECO:0000313" key="9">
    <source>
        <dbReference type="EMBL" id="MBL4937022.1"/>
    </source>
</evidence>
<keyword evidence="4 7" id="KW-0418">Kinase</keyword>
<evidence type="ECO:0000259" key="8">
    <source>
        <dbReference type="Pfam" id="PF01636"/>
    </source>
</evidence>
<dbReference type="InterPro" id="IPR011009">
    <property type="entry name" value="Kinase-like_dom_sf"/>
</dbReference>
<keyword evidence="5 7" id="KW-0067">ATP-binding</keyword>
<name>A0ABS1TCC7_9CLOT</name>
<evidence type="ECO:0000256" key="4">
    <source>
        <dbReference type="ARBA" id="ARBA00022777"/>
    </source>
</evidence>
<evidence type="ECO:0000256" key="2">
    <source>
        <dbReference type="ARBA" id="ARBA00022679"/>
    </source>
</evidence>
<dbReference type="Proteomes" id="UP000632377">
    <property type="component" value="Unassembled WGS sequence"/>
</dbReference>
<evidence type="ECO:0000313" key="10">
    <source>
        <dbReference type="Proteomes" id="UP000632377"/>
    </source>
</evidence>
<keyword evidence="3 7" id="KW-0547">Nucleotide-binding</keyword>
<dbReference type="Gene3D" id="3.90.1200.10">
    <property type="match status" value="1"/>
</dbReference>
<keyword evidence="6 7" id="KW-0046">Antibiotic resistance</keyword>
<dbReference type="CDD" id="cd05150">
    <property type="entry name" value="APH"/>
    <property type="match status" value="1"/>
</dbReference>
<protein>
    <submittedName>
        <fullName evidence="9">Aminoglycoside 3'-phosphotransferase</fullName>
    </submittedName>
</protein>
<accession>A0ABS1TCC7</accession>
<evidence type="ECO:0000256" key="7">
    <source>
        <dbReference type="PIRNR" id="PIRNR000706"/>
    </source>
</evidence>
<keyword evidence="2 7" id="KW-0808">Transferase</keyword>
<evidence type="ECO:0000256" key="3">
    <source>
        <dbReference type="ARBA" id="ARBA00022741"/>
    </source>
</evidence>
<reference evidence="9 10" key="1">
    <citation type="submission" date="2021-01" db="EMBL/GenBank/DDBJ databases">
        <title>Genome public.</title>
        <authorList>
            <person name="Liu C."/>
            <person name="Sun Q."/>
        </authorList>
    </citation>
    <scope>NUCLEOTIDE SEQUENCE [LARGE SCALE GENOMIC DNA]</scope>
    <source>
        <strain evidence="9 10">YIM B02515</strain>
    </source>
</reference>
<dbReference type="EMBL" id="JAESWC010000009">
    <property type="protein sequence ID" value="MBL4937022.1"/>
    <property type="molecule type" value="Genomic_DNA"/>
</dbReference>
<organism evidence="9 10">
    <name type="scientific">Clostridium rhizosphaerae</name>
    <dbReference type="NCBI Taxonomy" id="2803861"/>
    <lineage>
        <taxon>Bacteria</taxon>
        <taxon>Bacillati</taxon>
        <taxon>Bacillota</taxon>
        <taxon>Clostridia</taxon>
        <taxon>Eubacteriales</taxon>
        <taxon>Clostridiaceae</taxon>
        <taxon>Clostridium</taxon>
    </lineage>
</organism>
<keyword evidence="10" id="KW-1185">Reference proteome</keyword>
<proteinExistence type="inferred from homology"/>
<feature type="domain" description="Aminoglycoside phosphotransferase" evidence="8">
    <location>
        <begin position="49"/>
        <end position="252"/>
    </location>
</feature>